<gene>
    <name evidence="4" type="ORF">ACH49W_02520</name>
</gene>
<keyword evidence="2" id="KW-0067">ATP-binding</keyword>
<dbReference type="InterPro" id="IPR025662">
    <property type="entry name" value="Sigma_54_int_dom_ATP-bd_1"/>
</dbReference>
<proteinExistence type="predicted"/>
<protein>
    <submittedName>
        <fullName evidence="4">AAA family ATPase</fullName>
    </submittedName>
</protein>
<dbReference type="PANTHER" id="PTHR16305">
    <property type="entry name" value="TESTICULAR SOLUBLE ADENYLYL CYCLASE"/>
    <property type="match status" value="1"/>
</dbReference>
<dbReference type="SUPFAM" id="SSF46894">
    <property type="entry name" value="C-terminal effector domain of the bipartite response regulators"/>
    <property type="match status" value="1"/>
</dbReference>
<evidence type="ECO:0000259" key="3">
    <source>
        <dbReference type="PROSITE" id="PS50043"/>
    </source>
</evidence>
<keyword evidence="1" id="KW-0547">Nucleotide-binding</keyword>
<dbReference type="InterPro" id="IPR027417">
    <property type="entry name" value="P-loop_NTPase"/>
</dbReference>
<dbReference type="PROSITE" id="PS50043">
    <property type="entry name" value="HTH_LUXR_2"/>
    <property type="match status" value="1"/>
</dbReference>
<dbReference type="CDD" id="cd06170">
    <property type="entry name" value="LuxR_C_like"/>
    <property type="match status" value="1"/>
</dbReference>
<sequence>MESRAVPIVGRDDEQERLSAFVTAATGGSLVLRGETGVGKSVLLEYAVELALHQGHTVVRATGVEAEAGLPYAGLHQLLYPLLPKTTGLDAETRAVFDAVFGHRDISPPSIMTLGIAVLNLLSEVAVDRTLLLVLDDAQWFDDGSAEVCGFVGRRLTGSAVKVLIAVRADVASRFDTAALAETAVPALSAEAAARLLDDRYPALDGSARRLILEHARGNPLALLELPTHLDTRSRTPEEVFGAQALPLPRRLQHLYSARIAALGEDVRAELLRGALDGVGAGPGPDHRYRMDDVDAAVSSGLVDIDPLSGDLTFRHPLVRSAVVQMATPNQRRAAHAALARVHRDNLERRASHLAAATVDPDEQVAALLEAAAVSATRRGGAVSAVAWLTRAAELSETAHVRSRRLADAAFIAGHSARLGQAQRIVQLDPAPDGRRSAAAVLASEYLALYGHGDVRSAHRQVAAAIEALGAEESPEVRSRLVTLLLATSQYAGDAVLWARTHQLLDAQAALCQPLLRIYSATWSDVVRHGASAAADLEKLSADLAQLDPWDVTRLSVSAYHLDVLGDYRPYLQRIVDRELATGAAATGITMLHLIMLDQMATGAWEDAEQTGRRSLERAEELDYGLFAHQSRSYLAQLAALRGRYDEARELHALVDSWARPRGVGFLTQAADAAATTVALSEGDFETAYLLAIGITAPGEFAPYTYQASRSLLDLVEAAIGSGRALQARTHALAARAAGLPDISPRLALVTFGALAMTAEDDAEAAEMMARAENHAAARRFPFELARIRLAHGLRLRSTSGETAQRYLSTAADMFGRLGAPAWAERARTELRAVDGETRSAAIEHTVLTAQERRIAELAAGGLTNKEIGRQLYLSPRTVSSHLYRIFPKLGVTTRAALRDALNRQN</sequence>
<dbReference type="Pfam" id="PF00196">
    <property type="entry name" value="GerE"/>
    <property type="match status" value="1"/>
</dbReference>
<evidence type="ECO:0000313" key="4">
    <source>
        <dbReference type="EMBL" id="MFI2472226.1"/>
    </source>
</evidence>
<keyword evidence="5" id="KW-1185">Reference proteome</keyword>
<organism evidence="4 5">
    <name type="scientific">Nocardia xishanensis</name>
    <dbReference type="NCBI Taxonomy" id="238964"/>
    <lineage>
        <taxon>Bacteria</taxon>
        <taxon>Bacillati</taxon>
        <taxon>Actinomycetota</taxon>
        <taxon>Actinomycetes</taxon>
        <taxon>Mycobacteriales</taxon>
        <taxon>Nocardiaceae</taxon>
        <taxon>Nocardia</taxon>
    </lineage>
</organism>
<dbReference type="SUPFAM" id="SSF52540">
    <property type="entry name" value="P-loop containing nucleoside triphosphate hydrolases"/>
    <property type="match status" value="1"/>
</dbReference>
<evidence type="ECO:0000256" key="2">
    <source>
        <dbReference type="ARBA" id="ARBA00022840"/>
    </source>
</evidence>
<feature type="domain" description="HTH luxR-type" evidence="3">
    <location>
        <begin position="841"/>
        <end position="906"/>
    </location>
</feature>
<dbReference type="InterPro" id="IPR036388">
    <property type="entry name" value="WH-like_DNA-bd_sf"/>
</dbReference>
<dbReference type="SMART" id="SM00421">
    <property type="entry name" value="HTH_LUXR"/>
    <property type="match status" value="1"/>
</dbReference>
<evidence type="ECO:0000313" key="5">
    <source>
        <dbReference type="Proteomes" id="UP001611415"/>
    </source>
</evidence>
<dbReference type="PROSITE" id="PS00675">
    <property type="entry name" value="SIGMA54_INTERACT_1"/>
    <property type="match status" value="1"/>
</dbReference>
<dbReference type="InterPro" id="IPR041664">
    <property type="entry name" value="AAA_16"/>
</dbReference>
<dbReference type="RefSeq" id="WP_397090695.1">
    <property type="nucleotide sequence ID" value="NZ_JBIRYO010000001.1"/>
</dbReference>
<name>A0ABW7WTR1_9NOCA</name>
<dbReference type="Gene3D" id="1.10.10.10">
    <property type="entry name" value="Winged helix-like DNA-binding domain superfamily/Winged helix DNA-binding domain"/>
    <property type="match status" value="1"/>
</dbReference>
<dbReference type="PANTHER" id="PTHR16305:SF35">
    <property type="entry name" value="TRANSCRIPTIONAL ACTIVATOR DOMAIN"/>
    <property type="match status" value="1"/>
</dbReference>
<dbReference type="EMBL" id="JBIRYO010000001">
    <property type="protein sequence ID" value="MFI2472226.1"/>
    <property type="molecule type" value="Genomic_DNA"/>
</dbReference>
<dbReference type="PROSITE" id="PS00622">
    <property type="entry name" value="HTH_LUXR_1"/>
    <property type="match status" value="1"/>
</dbReference>
<dbReference type="Pfam" id="PF13191">
    <property type="entry name" value="AAA_16"/>
    <property type="match status" value="1"/>
</dbReference>
<dbReference type="PRINTS" id="PR00038">
    <property type="entry name" value="HTHLUXR"/>
</dbReference>
<reference evidence="4 5" key="1">
    <citation type="submission" date="2024-10" db="EMBL/GenBank/DDBJ databases">
        <title>The Natural Products Discovery Center: Release of the First 8490 Sequenced Strains for Exploring Actinobacteria Biosynthetic Diversity.</title>
        <authorList>
            <person name="Kalkreuter E."/>
            <person name="Kautsar S.A."/>
            <person name="Yang D."/>
            <person name="Bader C.D."/>
            <person name="Teijaro C.N."/>
            <person name="Fluegel L."/>
            <person name="Davis C.M."/>
            <person name="Simpson J.R."/>
            <person name="Lauterbach L."/>
            <person name="Steele A.D."/>
            <person name="Gui C."/>
            <person name="Meng S."/>
            <person name="Li G."/>
            <person name="Viehrig K."/>
            <person name="Ye F."/>
            <person name="Su P."/>
            <person name="Kiefer A.F."/>
            <person name="Nichols A."/>
            <person name="Cepeda A.J."/>
            <person name="Yan W."/>
            <person name="Fan B."/>
            <person name="Jiang Y."/>
            <person name="Adhikari A."/>
            <person name="Zheng C.-J."/>
            <person name="Schuster L."/>
            <person name="Cowan T.M."/>
            <person name="Smanski M.J."/>
            <person name="Chevrette M.G."/>
            <person name="De Carvalho L.P.S."/>
            <person name="Shen B."/>
        </authorList>
    </citation>
    <scope>NUCLEOTIDE SEQUENCE [LARGE SCALE GENOMIC DNA]</scope>
    <source>
        <strain evidence="4 5">NPDC019275</strain>
    </source>
</reference>
<dbReference type="InterPro" id="IPR000792">
    <property type="entry name" value="Tscrpt_reg_LuxR_C"/>
</dbReference>
<evidence type="ECO:0000256" key="1">
    <source>
        <dbReference type="ARBA" id="ARBA00022741"/>
    </source>
</evidence>
<accession>A0ABW7WTR1</accession>
<dbReference type="Proteomes" id="UP001611415">
    <property type="component" value="Unassembled WGS sequence"/>
</dbReference>
<dbReference type="InterPro" id="IPR016032">
    <property type="entry name" value="Sig_transdc_resp-reg_C-effctor"/>
</dbReference>
<comment type="caution">
    <text evidence="4">The sequence shown here is derived from an EMBL/GenBank/DDBJ whole genome shotgun (WGS) entry which is preliminary data.</text>
</comment>